<name>A0AAV4UMP8_CAEEX</name>
<dbReference type="EMBL" id="BPLR01013147">
    <property type="protein sequence ID" value="GIY59033.1"/>
    <property type="molecule type" value="Genomic_DNA"/>
</dbReference>
<protein>
    <submittedName>
        <fullName evidence="1">Uncharacterized protein</fullName>
    </submittedName>
</protein>
<dbReference type="Proteomes" id="UP001054945">
    <property type="component" value="Unassembled WGS sequence"/>
</dbReference>
<comment type="caution">
    <text evidence="1">The sequence shown here is derived from an EMBL/GenBank/DDBJ whole genome shotgun (WGS) entry which is preliminary data.</text>
</comment>
<gene>
    <name evidence="1" type="ORF">CEXT_473821</name>
</gene>
<organism evidence="1 2">
    <name type="scientific">Caerostris extrusa</name>
    <name type="common">Bark spider</name>
    <name type="synonym">Caerostris bankana</name>
    <dbReference type="NCBI Taxonomy" id="172846"/>
    <lineage>
        <taxon>Eukaryota</taxon>
        <taxon>Metazoa</taxon>
        <taxon>Ecdysozoa</taxon>
        <taxon>Arthropoda</taxon>
        <taxon>Chelicerata</taxon>
        <taxon>Arachnida</taxon>
        <taxon>Araneae</taxon>
        <taxon>Araneomorphae</taxon>
        <taxon>Entelegynae</taxon>
        <taxon>Araneoidea</taxon>
        <taxon>Araneidae</taxon>
        <taxon>Caerostris</taxon>
    </lineage>
</organism>
<evidence type="ECO:0000313" key="1">
    <source>
        <dbReference type="EMBL" id="GIY59033.1"/>
    </source>
</evidence>
<accession>A0AAV4UMP8</accession>
<proteinExistence type="predicted"/>
<evidence type="ECO:0000313" key="2">
    <source>
        <dbReference type="Proteomes" id="UP001054945"/>
    </source>
</evidence>
<reference evidence="1 2" key="1">
    <citation type="submission" date="2021-06" db="EMBL/GenBank/DDBJ databases">
        <title>Caerostris extrusa draft genome.</title>
        <authorList>
            <person name="Kono N."/>
            <person name="Arakawa K."/>
        </authorList>
    </citation>
    <scope>NUCLEOTIDE SEQUENCE [LARGE SCALE GENOMIC DNA]</scope>
</reference>
<sequence length="133" mass="14976">MEIRQCNGHCCRKSRCLLNLRFGLGSPREVETELHVITLEESATCVNCVCRSPSDFLRQYDCRTITTRSGSYYGNTYSSCYHGNNGKGQSYNPSSRRDEATPRVVTLQTPYSNGLTHLLPNNNSAEVIRLSFT</sequence>
<dbReference type="AlphaFoldDB" id="A0AAV4UMP8"/>
<keyword evidence="2" id="KW-1185">Reference proteome</keyword>